<name>A0A1W6EWE6_AMPCP</name>
<organism evidence="2">
    <name type="scientific">Ampulex compressa</name>
    <name type="common">Emerald cockroach wasp</name>
    <dbReference type="NCBI Taxonomy" id="860918"/>
    <lineage>
        <taxon>Eukaryota</taxon>
        <taxon>Metazoa</taxon>
        <taxon>Ecdysozoa</taxon>
        <taxon>Arthropoda</taxon>
        <taxon>Hexapoda</taxon>
        <taxon>Insecta</taxon>
        <taxon>Pterygota</taxon>
        <taxon>Neoptera</taxon>
        <taxon>Endopterygota</taxon>
        <taxon>Hymenoptera</taxon>
        <taxon>Apocrita</taxon>
        <taxon>Aculeata</taxon>
        <taxon>Apoidea</taxon>
        <taxon>Ampulicidae</taxon>
        <taxon>Ampulicini</taxon>
        <taxon>Ampulex</taxon>
    </lineage>
</organism>
<feature type="chain" id="PRO_5012551901" evidence="1">
    <location>
        <begin position="24"/>
        <end position="241"/>
    </location>
</feature>
<evidence type="ECO:0000256" key="1">
    <source>
        <dbReference type="SAM" id="SignalP"/>
    </source>
</evidence>
<proteinExistence type="evidence at transcript level"/>
<reference evidence="2" key="1">
    <citation type="submission" date="2017-02" db="EMBL/GenBank/DDBJ databases">
        <title>Parasitoid Jewel Wasp Mounts Multi-Pronged Neurochemical Attack to Hijack a Host Brain.</title>
        <authorList>
            <person name="Arvidson R.S."/>
            <person name="Kaiser M."/>
            <person name="Libersat F."/>
            <person name="Adams M.E."/>
        </authorList>
    </citation>
    <scope>NUCLEOTIDE SEQUENCE</scope>
    <source>
        <strain evidence="2">243</strain>
    </source>
</reference>
<sequence length="241" mass="27856">MKTILILYSCIIFFSLQIYSAKAAYPRNRLHTYLQYIQTIQNEIQNKIDGLRSRSVFSILNTQFIWAIMYQIAFNEIELRISGVSNDIRKYIYSAVGNATGLEHCYNKQHVEFEEVKNKTLLVYYACEAASLVQLSVPTAEMKEIAQKGKAAIEELEKILPACMVLRSTFALQTCIFATMRKTKSFIQAFMNKYKIISEIRSKRHKEILKYFDDCYDTHIRALQNKISKIGQAALKCIEGL</sequence>
<protein>
    <submittedName>
        <fullName evidence="2">Venom protein</fullName>
    </submittedName>
</protein>
<keyword evidence="1" id="KW-0732">Signal</keyword>
<dbReference type="AlphaFoldDB" id="A0A1W6EWE6"/>
<evidence type="ECO:0000313" key="2">
    <source>
        <dbReference type="EMBL" id="ARK20025.1"/>
    </source>
</evidence>
<accession>A0A1W6EWE6</accession>
<feature type="signal peptide" evidence="1">
    <location>
        <begin position="1"/>
        <end position="23"/>
    </location>
</feature>
<dbReference type="EMBL" id="KY563616">
    <property type="protein sequence ID" value="ARK20025.1"/>
    <property type="molecule type" value="mRNA"/>
</dbReference>